<dbReference type="Proteomes" id="UP000708208">
    <property type="component" value="Unassembled WGS sequence"/>
</dbReference>
<reference evidence="1" key="1">
    <citation type="submission" date="2021-06" db="EMBL/GenBank/DDBJ databases">
        <authorList>
            <person name="Hodson N. C."/>
            <person name="Mongue J. A."/>
            <person name="Jaron S. K."/>
        </authorList>
    </citation>
    <scope>NUCLEOTIDE SEQUENCE</scope>
</reference>
<comment type="caution">
    <text evidence="1">The sequence shown here is derived from an EMBL/GenBank/DDBJ whole genome shotgun (WGS) entry which is preliminary data.</text>
</comment>
<keyword evidence="2" id="KW-1185">Reference proteome</keyword>
<sequence>GYKDIFHPDTFDKWRFISKQTQSHGQRLISVPNFGRSNRLKYGEESYLGGDTKKYSCSIGSQNMYYQKDALSEAANNDFGCFIVEASNKWTPHYITYNSTDMLLDQGEDNFLLGLS</sequence>
<accession>A0A8J2JB20</accession>
<gene>
    <name evidence="1" type="ORF">AFUS01_LOCUS4015</name>
</gene>
<organism evidence="1 2">
    <name type="scientific">Allacma fusca</name>
    <dbReference type="NCBI Taxonomy" id="39272"/>
    <lineage>
        <taxon>Eukaryota</taxon>
        <taxon>Metazoa</taxon>
        <taxon>Ecdysozoa</taxon>
        <taxon>Arthropoda</taxon>
        <taxon>Hexapoda</taxon>
        <taxon>Collembola</taxon>
        <taxon>Symphypleona</taxon>
        <taxon>Sminthuridae</taxon>
        <taxon>Allacma</taxon>
    </lineage>
</organism>
<dbReference type="EMBL" id="CAJVCH010024791">
    <property type="protein sequence ID" value="CAG7697368.1"/>
    <property type="molecule type" value="Genomic_DNA"/>
</dbReference>
<feature type="non-terminal residue" evidence="1">
    <location>
        <position position="1"/>
    </location>
</feature>
<proteinExistence type="predicted"/>
<name>A0A8J2JB20_9HEXA</name>
<evidence type="ECO:0000313" key="2">
    <source>
        <dbReference type="Proteomes" id="UP000708208"/>
    </source>
</evidence>
<dbReference type="AlphaFoldDB" id="A0A8J2JB20"/>
<evidence type="ECO:0000313" key="1">
    <source>
        <dbReference type="EMBL" id="CAG7697368.1"/>
    </source>
</evidence>
<protein>
    <submittedName>
        <fullName evidence="1">Uncharacterized protein</fullName>
    </submittedName>
</protein>